<dbReference type="SUPFAM" id="SSF52540">
    <property type="entry name" value="P-loop containing nucleoside triphosphate hydrolases"/>
    <property type="match status" value="1"/>
</dbReference>
<evidence type="ECO:0000256" key="3">
    <source>
        <dbReference type="ARBA" id="ARBA00022787"/>
    </source>
</evidence>
<evidence type="ECO:0000313" key="8">
    <source>
        <dbReference type="Proteomes" id="UP001287286"/>
    </source>
</evidence>
<dbReference type="Gene3D" id="1.10.8.60">
    <property type="match status" value="1"/>
</dbReference>
<feature type="domain" description="AAA+ ATPase" evidence="6">
    <location>
        <begin position="1052"/>
        <end position="1186"/>
    </location>
</feature>
<evidence type="ECO:0000259" key="6">
    <source>
        <dbReference type="SMART" id="SM00382"/>
    </source>
</evidence>
<feature type="compositionally biased region" description="Polar residues" evidence="5">
    <location>
        <begin position="157"/>
        <end position="168"/>
    </location>
</feature>
<comment type="subcellular location">
    <subcellularLocation>
        <location evidence="1">Mitochondrion outer membrane</location>
        <topology evidence="1">Single-pass membrane protein</topology>
    </subcellularLocation>
</comment>
<dbReference type="Gene3D" id="3.40.50.300">
    <property type="entry name" value="P-loop containing nucleotide triphosphate hydrolases"/>
    <property type="match status" value="1"/>
</dbReference>
<feature type="region of interest" description="Disordered" evidence="5">
    <location>
        <begin position="157"/>
        <end position="187"/>
    </location>
</feature>
<evidence type="ECO:0000313" key="7">
    <source>
        <dbReference type="EMBL" id="KAK4082026.1"/>
    </source>
</evidence>
<feature type="region of interest" description="Disordered" evidence="5">
    <location>
        <begin position="352"/>
        <end position="405"/>
    </location>
</feature>
<dbReference type="InterPro" id="IPR003959">
    <property type="entry name" value="ATPase_AAA_core"/>
</dbReference>
<keyword evidence="8" id="KW-1185">Reference proteome</keyword>
<proteinExistence type="predicted"/>
<dbReference type="InterPro" id="IPR041569">
    <property type="entry name" value="AAA_lid_3"/>
</dbReference>
<sequence>MTRAARIGLRRHWTGQGRAGQGTAGHGLAQHGASNYQYQLARLRPPPARLGDGGRTKDPRRGNSMPPGRDSRRHWAMRGSAVSMTPRRRRCAGRLTADDGRAGRPAHEDAGGKGLLLRLRYGVDFSSLVPGSGGTLCETRHHFGDGSLIQERVIISRQQGKSSDSQEGGSTGRYYSPAPTSGKVGRKGKLGSKIRLLNVQVDIGAAAMMDPSIRPFGVGASDAPRSTSLASSTRAAEAVAAADATAGALEPSMDPSQSPNGPPRRRTAEPTCGRSVCGGLLSCHPSTPEQNRKLHPIRHDTTSARAAHPPFPRNFCAGVRRRAVRMHAPAVRRAFPTVAFAARAPAARALHTSNPARNAAHGSGGKPADDSVTEHDGDAEAQAGTETSGGRTRSHAAGPSRTRQARRRIASALPPVQLPPSFLDSNVSIFAPGAQPRLPAAIAEDARHPKVSRLFHDQNPSSQQGHQALESYFETALNDLLLRDTELAVDFARSCTAIGDASWNSPDKIERVVRLWDMILDSAWHLTDALYPARQAQYMYKTRPFWWWHIYKDLDPRTHRFRDQSLPLAMWLDNQLKHAERLEKPLAHAVADFPIDTLAAMQKAIGRELNASPPPNFDSKTSKRPITVLSLSGYGGKAVAESIGEHLSLWNEADLVRLDAHDLSALVGEYLGQNWAYSRGPVSMLGFRAAELNGKLAVDTESAGRHQDDDDGDAEAGILGIRTATGTLEDELQKIRQGGYDCFSKWENLKIDKILDHIIRSASLKSQSSQPRPVLLQIHDLVELSMTLEGSLLLNRLRALVDGAWQQGLQIAVLGTSSCEQPSDEYQGAIRDLAVGDLVITRHIQPDRADRHNAKNRLPTPFYLQQADYFIENLNNINRMLRAMEPDAAQKFLDPSSDVLRGYLMSANPRSSIFRDSILPIPEIYHLACAFRALEQSREGSGAVGFLERFKMGPLRQRPGQLFLDEERLEERGEPGDATKSAEENKADARAPMKLNEYEKRISAGQIHRENLRTTFDDVHVPPETISALKLLTSLALVRPDAFSYGVLAQDKIPGCLLYGPPGTGKTMLAKAVAKESGANMLEISGATINDKWVGESEKLIRAVFTLAKRLSPCVVFIDEADSLLANRSMFSNRPSHREHINQFLKEWDGMEETNAFIMVATNRPFDLDDAVLRRLPRKILVDLPLKDDRTAILRLLLKGETLDDSVSLEDYAERTPHYSGSDLKNMCVAAAMAAVEEENEAAAKHTGPEPFQYPERRVLRRDHFEKALKQIPASISEDMVSLKLIRKFDEEYGNRRKGGKKKAMGFGILDDKQHANAVETRIRQDGGSSSP</sequence>
<dbReference type="PANTHER" id="PTHR45644:SF56">
    <property type="entry name" value="AAA ATPASE, PUTATIVE (AFU_ORTHOLOGUE AFUA_2G12920)-RELATED"/>
    <property type="match status" value="1"/>
</dbReference>
<keyword evidence="3" id="KW-0496">Mitochondrion</keyword>
<evidence type="ECO:0000256" key="4">
    <source>
        <dbReference type="ARBA" id="ARBA00022840"/>
    </source>
</evidence>
<feature type="compositionally biased region" description="Basic and acidic residues" evidence="5">
    <location>
        <begin position="367"/>
        <end position="378"/>
    </location>
</feature>
<feature type="region of interest" description="Disordered" evidence="5">
    <location>
        <begin position="968"/>
        <end position="992"/>
    </location>
</feature>
<keyword evidence="2" id="KW-0547">Nucleotide-binding</keyword>
<evidence type="ECO:0000256" key="5">
    <source>
        <dbReference type="SAM" id="MobiDB-lite"/>
    </source>
</evidence>
<name>A0ABR0BJU6_PURLI</name>
<keyword evidence="3" id="KW-1000">Mitochondrion outer membrane</keyword>
<keyword evidence="4" id="KW-0067">ATP-binding</keyword>
<dbReference type="SMART" id="SM00382">
    <property type="entry name" value="AAA"/>
    <property type="match status" value="1"/>
</dbReference>
<accession>A0ABR0BJU6</accession>
<protein>
    <recommendedName>
        <fullName evidence="6">AAA+ ATPase domain-containing protein</fullName>
    </recommendedName>
</protein>
<feature type="region of interest" description="Disordered" evidence="5">
    <location>
        <begin position="241"/>
        <end position="273"/>
    </location>
</feature>
<feature type="region of interest" description="Disordered" evidence="5">
    <location>
        <begin position="44"/>
        <end position="110"/>
    </location>
</feature>
<dbReference type="Proteomes" id="UP001287286">
    <property type="component" value="Unassembled WGS sequence"/>
</dbReference>
<dbReference type="InterPro" id="IPR051701">
    <property type="entry name" value="Mito_OM_Translocase_MSP1"/>
</dbReference>
<dbReference type="Pfam" id="PF17862">
    <property type="entry name" value="AAA_lid_3"/>
    <property type="match status" value="1"/>
</dbReference>
<dbReference type="InterPro" id="IPR003593">
    <property type="entry name" value="AAA+_ATPase"/>
</dbReference>
<dbReference type="PANTHER" id="PTHR45644">
    <property type="entry name" value="AAA ATPASE, PUTATIVE (AFU_ORTHOLOGUE AFUA_2G12920)-RELATED-RELATED"/>
    <property type="match status" value="1"/>
</dbReference>
<organism evidence="7 8">
    <name type="scientific">Purpureocillium lilacinum</name>
    <name type="common">Paecilomyces lilacinus</name>
    <dbReference type="NCBI Taxonomy" id="33203"/>
    <lineage>
        <taxon>Eukaryota</taxon>
        <taxon>Fungi</taxon>
        <taxon>Dikarya</taxon>
        <taxon>Ascomycota</taxon>
        <taxon>Pezizomycotina</taxon>
        <taxon>Sordariomycetes</taxon>
        <taxon>Hypocreomycetidae</taxon>
        <taxon>Hypocreales</taxon>
        <taxon>Ophiocordycipitaceae</taxon>
        <taxon>Purpureocillium</taxon>
    </lineage>
</organism>
<feature type="compositionally biased region" description="Basic and acidic residues" evidence="5">
    <location>
        <begin position="96"/>
        <end position="110"/>
    </location>
</feature>
<dbReference type="Pfam" id="PF00004">
    <property type="entry name" value="AAA"/>
    <property type="match status" value="1"/>
</dbReference>
<feature type="compositionally biased region" description="Basic and acidic residues" evidence="5">
    <location>
        <begin position="52"/>
        <end position="61"/>
    </location>
</feature>
<evidence type="ECO:0000256" key="1">
    <source>
        <dbReference type="ARBA" id="ARBA00004572"/>
    </source>
</evidence>
<dbReference type="EMBL" id="JAWRVI010000067">
    <property type="protein sequence ID" value="KAK4082026.1"/>
    <property type="molecule type" value="Genomic_DNA"/>
</dbReference>
<reference evidence="7 8" key="1">
    <citation type="journal article" date="2024" name="Microbiol. Resour. Announc.">
        <title>Genome annotations for the ascomycete fungi Trichoderma harzianum, Trichoderma aggressivum, and Purpureocillium lilacinum.</title>
        <authorList>
            <person name="Beijen E.P.W."/>
            <person name="Ohm R.A."/>
        </authorList>
    </citation>
    <scope>NUCLEOTIDE SEQUENCE [LARGE SCALE GENOMIC DNA]</scope>
    <source>
        <strain evidence="7 8">CBS 150709</strain>
    </source>
</reference>
<gene>
    <name evidence="7" type="ORF">Purlil1_11347</name>
</gene>
<dbReference type="InterPro" id="IPR027417">
    <property type="entry name" value="P-loop_NTPase"/>
</dbReference>
<keyword evidence="3" id="KW-0472">Membrane</keyword>
<comment type="caution">
    <text evidence="7">The sequence shown here is derived from an EMBL/GenBank/DDBJ whole genome shotgun (WGS) entry which is preliminary data.</text>
</comment>
<evidence type="ECO:0000256" key="2">
    <source>
        <dbReference type="ARBA" id="ARBA00022741"/>
    </source>
</evidence>